<comment type="caution">
    <text evidence="2">The sequence shown here is derived from an EMBL/GenBank/DDBJ whole genome shotgun (WGS) entry which is preliminary data.</text>
</comment>
<keyword evidence="3" id="KW-1185">Reference proteome</keyword>
<sequence length="167" mass="18575">MHCRRPANHTPWSAGTFFRRNFPFLKTGRDTASSTGGFVRESQRQGDTRCGRDHSAAHHHAHKDSSRSSRDAANQTQHPCLRYDGQAGLRAAPHPHSAHAPHHPRPNAAFQPSPHSTTDRQRPPFSNRNGCNTGYVAVPVVITPASTLTPFHSPALPRRRLHTRQLL</sequence>
<evidence type="ECO:0000313" key="2">
    <source>
        <dbReference type="EMBL" id="MPC35227.1"/>
    </source>
</evidence>
<dbReference type="AlphaFoldDB" id="A0A5B7EPM9"/>
<evidence type="ECO:0000313" key="3">
    <source>
        <dbReference type="Proteomes" id="UP000324222"/>
    </source>
</evidence>
<reference evidence="2 3" key="1">
    <citation type="submission" date="2019-05" db="EMBL/GenBank/DDBJ databases">
        <title>Another draft genome of Portunus trituberculatus and its Hox gene families provides insights of decapod evolution.</title>
        <authorList>
            <person name="Jeong J.-H."/>
            <person name="Song I."/>
            <person name="Kim S."/>
            <person name="Choi T."/>
            <person name="Kim D."/>
            <person name="Ryu S."/>
            <person name="Kim W."/>
        </authorList>
    </citation>
    <scope>NUCLEOTIDE SEQUENCE [LARGE SCALE GENOMIC DNA]</scope>
    <source>
        <tissue evidence="2">Muscle</tissue>
    </source>
</reference>
<organism evidence="2 3">
    <name type="scientific">Portunus trituberculatus</name>
    <name type="common">Swimming crab</name>
    <name type="synonym">Neptunus trituberculatus</name>
    <dbReference type="NCBI Taxonomy" id="210409"/>
    <lineage>
        <taxon>Eukaryota</taxon>
        <taxon>Metazoa</taxon>
        <taxon>Ecdysozoa</taxon>
        <taxon>Arthropoda</taxon>
        <taxon>Crustacea</taxon>
        <taxon>Multicrustacea</taxon>
        <taxon>Malacostraca</taxon>
        <taxon>Eumalacostraca</taxon>
        <taxon>Eucarida</taxon>
        <taxon>Decapoda</taxon>
        <taxon>Pleocyemata</taxon>
        <taxon>Brachyura</taxon>
        <taxon>Eubrachyura</taxon>
        <taxon>Portunoidea</taxon>
        <taxon>Portunidae</taxon>
        <taxon>Portuninae</taxon>
        <taxon>Portunus</taxon>
    </lineage>
</organism>
<gene>
    <name evidence="2" type="ORF">E2C01_028645</name>
</gene>
<dbReference type="Proteomes" id="UP000324222">
    <property type="component" value="Unassembled WGS sequence"/>
</dbReference>
<feature type="region of interest" description="Disordered" evidence="1">
    <location>
        <begin position="27"/>
        <end position="130"/>
    </location>
</feature>
<protein>
    <submittedName>
        <fullName evidence="2">Uncharacterized protein</fullName>
    </submittedName>
</protein>
<dbReference type="EMBL" id="VSRR010003227">
    <property type="protein sequence ID" value="MPC35227.1"/>
    <property type="molecule type" value="Genomic_DNA"/>
</dbReference>
<feature type="compositionally biased region" description="Basic and acidic residues" evidence="1">
    <location>
        <begin position="41"/>
        <end position="56"/>
    </location>
</feature>
<evidence type="ECO:0000256" key="1">
    <source>
        <dbReference type="SAM" id="MobiDB-lite"/>
    </source>
</evidence>
<accession>A0A5B7EPM9</accession>
<feature type="compositionally biased region" description="Basic residues" evidence="1">
    <location>
        <begin position="96"/>
        <end position="105"/>
    </location>
</feature>
<name>A0A5B7EPM9_PORTR</name>
<proteinExistence type="predicted"/>